<gene>
    <name evidence="2" type="ORF">D7316_01128</name>
</gene>
<accession>A0A3G8JJ52</accession>
<evidence type="ECO:0000313" key="3">
    <source>
        <dbReference type="Proteomes" id="UP000271469"/>
    </source>
</evidence>
<evidence type="ECO:0008006" key="4">
    <source>
        <dbReference type="Google" id="ProtNLM"/>
    </source>
</evidence>
<feature type="transmembrane region" description="Helical" evidence="1">
    <location>
        <begin position="55"/>
        <end position="75"/>
    </location>
</feature>
<evidence type="ECO:0000256" key="1">
    <source>
        <dbReference type="SAM" id="Phobius"/>
    </source>
</evidence>
<dbReference type="Proteomes" id="UP000271469">
    <property type="component" value="Chromosome"/>
</dbReference>
<reference evidence="2 3" key="1">
    <citation type="submission" date="2018-11" db="EMBL/GenBank/DDBJ databases">
        <title>Gordonia insulae sp. nov., isolated from an island soil.</title>
        <authorList>
            <person name="Kim Y.S."/>
            <person name="Kim S.B."/>
        </authorList>
    </citation>
    <scope>NUCLEOTIDE SEQUENCE [LARGE SCALE GENOMIC DNA]</scope>
    <source>
        <strain evidence="2 3">MMS17-SY073</strain>
    </source>
</reference>
<proteinExistence type="predicted"/>
<dbReference type="AlphaFoldDB" id="A0A3G8JJ52"/>
<evidence type="ECO:0000313" key="2">
    <source>
        <dbReference type="EMBL" id="AZG44542.1"/>
    </source>
</evidence>
<feature type="transmembrane region" description="Helical" evidence="1">
    <location>
        <begin position="29"/>
        <end position="48"/>
    </location>
</feature>
<protein>
    <recommendedName>
        <fullName evidence="4">DoxX family membrane protein</fullName>
    </recommendedName>
</protein>
<keyword evidence="1" id="KW-1133">Transmembrane helix</keyword>
<sequence length="138" mass="15168">MFAGVSHLSFAREEFRAQVPSWVPLDEDVVVIASGVVEIGLGAALLLAPLRLRPVVGVVVAGFFVAVFPGNVGQWVEGVDAFGLDTATARFVRLFFQPVLIALALWSTGGWRWLRDRVHGRQHDPEAPSFRLRHNGRP</sequence>
<keyword evidence="3" id="KW-1185">Reference proteome</keyword>
<dbReference type="PANTHER" id="PTHR36974:SF1">
    <property type="entry name" value="DOXX FAMILY MEMBRANE PROTEIN"/>
    <property type="match status" value="1"/>
</dbReference>
<keyword evidence="1" id="KW-0812">Transmembrane</keyword>
<dbReference type="PANTHER" id="PTHR36974">
    <property type="entry name" value="MEMBRANE PROTEIN-RELATED"/>
    <property type="match status" value="1"/>
</dbReference>
<name>A0A3G8JJ52_9ACTN</name>
<dbReference type="EMBL" id="CP033972">
    <property type="protein sequence ID" value="AZG44542.1"/>
    <property type="molecule type" value="Genomic_DNA"/>
</dbReference>
<feature type="transmembrane region" description="Helical" evidence="1">
    <location>
        <begin position="95"/>
        <end position="114"/>
    </location>
</feature>
<dbReference type="KEGG" id="gom:D7316_01128"/>
<keyword evidence="1" id="KW-0472">Membrane</keyword>
<organism evidence="2 3">
    <name type="scientific">Gordonia insulae</name>
    <dbReference type="NCBI Taxonomy" id="2420509"/>
    <lineage>
        <taxon>Bacteria</taxon>
        <taxon>Bacillati</taxon>
        <taxon>Actinomycetota</taxon>
        <taxon>Actinomycetes</taxon>
        <taxon>Mycobacteriales</taxon>
        <taxon>Gordoniaceae</taxon>
        <taxon>Gordonia</taxon>
    </lineage>
</organism>